<dbReference type="Proteomes" id="UP000002037">
    <property type="component" value="Unassembled WGS sequence"/>
</dbReference>
<name>C5M352_CANTT</name>
<evidence type="ECO:0000256" key="1">
    <source>
        <dbReference type="SAM" id="SignalP"/>
    </source>
</evidence>
<proteinExistence type="predicted"/>
<dbReference type="InterPro" id="IPR012349">
    <property type="entry name" value="Split_barrel_FMN-bd"/>
</dbReference>
<dbReference type="eggNOG" id="ENOG502RDU8">
    <property type="taxonomic scope" value="Eukaryota"/>
</dbReference>
<evidence type="ECO:0000313" key="4">
    <source>
        <dbReference type="Proteomes" id="UP000002037"/>
    </source>
</evidence>
<accession>C5M352</accession>
<dbReference type="OrthoDB" id="2138282at2759"/>
<dbReference type="PANTHER" id="PTHR37273">
    <property type="entry name" value="CHROMOSOME 8, WHOLE GENOME SHOTGUN SEQUENCE"/>
    <property type="match status" value="1"/>
</dbReference>
<feature type="domain" description="CREG-like beta-barrel" evidence="2">
    <location>
        <begin position="28"/>
        <end position="214"/>
    </location>
</feature>
<dbReference type="VEuPathDB" id="FungiDB:CTRG_00491"/>
<evidence type="ECO:0000313" key="3">
    <source>
        <dbReference type="EMBL" id="EER35752.1"/>
    </source>
</evidence>
<feature type="signal peptide" evidence="1">
    <location>
        <begin position="1"/>
        <end position="16"/>
    </location>
</feature>
<dbReference type="STRING" id="294747.C5M352"/>
<dbReference type="RefSeq" id="XP_002545710.1">
    <property type="nucleotide sequence ID" value="XM_002545664.1"/>
</dbReference>
<dbReference type="HOGENOM" id="CLU_056802_3_0_1"/>
<dbReference type="PANTHER" id="PTHR37273:SF1">
    <property type="entry name" value="ADL397C-AP"/>
    <property type="match status" value="1"/>
</dbReference>
<dbReference type="AlphaFoldDB" id="C5M352"/>
<dbReference type="InterPro" id="IPR055343">
    <property type="entry name" value="CREG_beta-barrel"/>
</dbReference>
<protein>
    <recommendedName>
        <fullName evidence="2">CREG-like beta-barrel domain-containing protein</fullName>
    </recommendedName>
</protein>
<dbReference type="Gene3D" id="2.30.110.10">
    <property type="entry name" value="Electron Transport, Fmn-binding Protein, Chain A"/>
    <property type="match status" value="1"/>
</dbReference>
<dbReference type="KEGG" id="ctp:CTRG_00491"/>
<dbReference type="SUPFAM" id="SSF50475">
    <property type="entry name" value="FMN-binding split barrel"/>
    <property type="match status" value="1"/>
</dbReference>
<keyword evidence="1" id="KW-0732">Signal</keyword>
<gene>
    <name evidence="3" type="ORF">CTRG_00491</name>
</gene>
<dbReference type="GeneID" id="8301224"/>
<reference evidence="3 4" key="1">
    <citation type="journal article" date="2009" name="Nature">
        <title>Evolution of pathogenicity and sexual reproduction in eight Candida genomes.</title>
        <authorList>
            <person name="Butler G."/>
            <person name="Rasmussen M.D."/>
            <person name="Lin M.F."/>
            <person name="Santos M.A."/>
            <person name="Sakthikumar S."/>
            <person name="Munro C.A."/>
            <person name="Rheinbay E."/>
            <person name="Grabherr M."/>
            <person name="Forche A."/>
            <person name="Reedy J.L."/>
            <person name="Agrafioti I."/>
            <person name="Arnaud M.B."/>
            <person name="Bates S."/>
            <person name="Brown A.J."/>
            <person name="Brunke S."/>
            <person name="Costanzo M.C."/>
            <person name="Fitzpatrick D.A."/>
            <person name="de Groot P.W."/>
            <person name="Harris D."/>
            <person name="Hoyer L.L."/>
            <person name="Hube B."/>
            <person name="Klis F.M."/>
            <person name="Kodira C."/>
            <person name="Lennard N."/>
            <person name="Logue M.E."/>
            <person name="Martin R."/>
            <person name="Neiman A.M."/>
            <person name="Nikolaou E."/>
            <person name="Quail M.A."/>
            <person name="Quinn J."/>
            <person name="Santos M.C."/>
            <person name="Schmitzberger F.F."/>
            <person name="Sherlock G."/>
            <person name="Shah P."/>
            <person name="Silverstein K.A."/>
            <person name="Skrzypek M.S."/>
            <person name="Soll D."/>
            <person name="Staggs R."/>
            <person name="Stansfield I."/>
            <person name="Stumpf M.P."/>
            <person name="Sudbery P.E."/>
            <person name="Srikantha T."/>
            <person name="Zeng Q."/>
            <person name="Berman J."/>
            <person name="Berriman M."/>
            <person name="Heitman J."/>
            <person name="Gow N.A."/>
            <person name="Lorenz M.C."/>
            <person name="Birren B.W."/>
            <person name="Kellis M."/>
            <person name="Cuomo C.A."/>
        </authorList>
    </citation>
    <scope>NUCLEOTIDE SEQUENCE [LARGE SCALE GENOMIC DNA]</scope>
    <source>
        <strain evidence="4">ATCC MYA-3404 / T1</strain>
    </source>
</reference>
<evidence type="ECO:0000259" key="2">
    <source>
        <dbReference type="Pfam" id="PF13883"/>
    </source>
</evidence>
<organism evidence="3 4">
    <name type="scientific">Candida tropicalis (strain ATCC MYA-3404 / T1)</name>
    <name type="common">Yeast</name>
    <dbReference type="NCBI Taxonomy" id="294747"/>
    <lineage>
        <taxon>Eukaryota</taxon>
        <taxon>Fungi</taxon>
        <taxon>Dikarya</taxon>
        <taxon>Ascomycota</taxon>
        <taxon>Saccharomycotina</taxon>
        <taxon>Pichiomycetes</taxon>
        <taxon>Debaryomycetaceae</taxon>
        <taxon>Candida/Lodderomyces clade</taxon>
        <taxon>Candida</taxon>
    </lineage>
</organism>
<sequence length="220" mass="24142">MLLRVLLFFLVTVVSAIPVDNVIIDDTPTEEDGAAVARTLVNRESLANVNTIKSIKQSDGTTLHLPVSAVEYYADCDNDGDPYWLVIDIGGPNQNIIKGSPFSFTIRVGDHPKYDKDVSDEYPGSIDGSVAGSPRVQLTGSLRSIYFDNPFDPKKLALEKCFLQRHPDASAWLPSNYLSPHKSHWAKLKVDGAYLIGGFGGRGYIGEIDSELYHSADIIE</sequence>
<dbReference type="EMBL" id="GG692395">
    <property type="protein sequence ID" value="EER35752.1"/>
    <property type="molecule type" value="Genomic_DNA"/>
</dbReference>
<dbReference type="Pfam" id="PF13883">
    <property type="entry name" value="CREG_beta-barrel"/>
    <property type="match status" value="1"/>
</dbReference>
<keyword evidence="4" id="KW-1185">Reference proteome</keyword>
<feature type="chain" id="PRO_5002955392" description="CREG-like beta-barrel domain-containing protein" evidence="1">
    <location>
        <begin position="17"/>
        <end position="220"/>
    </location>
</feature>